<evidence type="ECO:0000259" key="2">
    <source>
        <dbReference type="Pfam" id="PF10469"/>
    </source>
</evidence>
<dbReference type="GO" id="GO:0006307">
    <property type="term" value="P:DNA alkylation repair"/>
    <property type="evidence" value="ECO:0007669"/>
    <property type="project" value="InterPro"/>
</dbReference>
<dbReference type="PANTHER" id="PTHR13360:SF1">
    <property type="entry name" value="ACTIVATING SIGNAL COINTEGRATOR 1 COMPLEX SUBUNIT 1"/>
    <property type="match status" value="1"/>
</dbReference>
<accession>A0A9W9NK19</accession>
<organism evidence="3 4">
    <name type="scientific">Penicillium citrinum</name>
    <dbReference type="NCBI Taxonomy" id="5077"/>
    <lineage>
        <taxon>Eukaryota</taxon>
        <taxon>Fungi</taxon>
        <taxon>Dikarya</taxon>
        <taxon>Ascomycota</taxon>
        <taxon>Pezizomycotina</taxon>
        <taxon>Eurotiomycetes</taxon>
        <taxon>Eurotiomycetidae</taxon>
        <taxon>Eurotiales</taxon>
        <taxon>Aspergillaceae</taxon>
        <taxon>Penicillium</taxon>
    </lineage>
</organism>
<dbReference type="InterPro" id="IPR019510">
    <property type="entry name" value="AKAP7-like_phosphoesterase"/>
</dbReference>
<feature type="domain" description="A-kinase anchor protein 7-like phosphoesterase" evidence="2">
    <location>
        <begin position="27"/>
        <end position="331"/>
    </location>
</feature>
<dbReference type="Pfam" id="PF10469">
    <property type="entry name" value="AKAP7_NLS"/>
    <property type="match status" value="1"/>
</dbReference>
<reference evidence="3" key="2">
    <citation type="journal article" date="2023" name="IMA Fungus">
        <title>Comparative genomic study of the Penicillium genus elucidates a diverse pangenome and 15 lateral gene transfer events.</title>
        <authorList>
            <person name="Petersen C."/>
            <person name="Sorensen T."/>
            <person name="Nielsen M.R."/>
            <person name="Sondergaard T.E."/>
            <person name="Sorensen J.L."/>
            <person name="Fitzpatrick D.A."/>
            <person name="Frisvad J.C."/>
            <person name="Nielsen K.L."/>
        </authorList>
    </citation>
    <scope>NUCLEOTIDE SEQUENCE</scope>
    <source>
        <strain evidence="3">IBT 23319</strain>
    </source>
</reference>
<dbReference type="RefSeq" id="XP_056496352.1">
    <property type="nucleotide sequence ID" value="XM_056649221.1"/>
</dbReference>
<gene>
    <name evidence="3" type="ORF">N7469_010316</name>
</gene>
<evidence type="ECO:0000256" key="1">
    <source>
        <dbReference type="SAM" id="MobiDB-lite"/>
    </source>
</evidence>
<proteinExistence type="predicted"/>
<feature type="compositionally biased region" description="Polar residues" evidence="1">
    <location>
        <begin position="1"/>
        <end position="14"/>
    </location>
</feature>
<dbReference type="Gene3D" id="3.90.1140.10">
    <property type="entry name" value="Cyclic phosphodiesterase"/>
    <property type="match status" value="1"/>
</dbReference>
<sequence>MATTKRNSSGSKPQPRNPRPEKRPPLTHFLCLPLVNEASLPQLEASLAAFKEDYPPVPVADLSPTRDGMVQQAKSRPLIPDGAVRPLGTLHLTLGVMSLPKKERLEEAIAFFRSIDLPALMREADRVAGKLRNNQSSSKHDRMHTPFHPCSQNNISSDSFMISLESLHALPRAKSATVLHASPVDPTGRLYPFCIMLRDKFIEAGFIQPEGTKGPNPKDTQDSLPKSEAAPSGSQATDEGLSTKGNISQTQVESNMKTSAVKNDSNPDPYAVALARNPKARPLLLHTTLVNTIYVRGRPKPKGGDRAKQKGGPKRIEFDARDILNHYRDYYSDEIRTTRRPVTSVRHDRQANNSAAQFPFIWANRIPIDSVCICEMGAKRLNIDDASMADPASALWNARLGEKYTVVAERDIGPMR</sequence>
<feature type="region of interest" description="Disordered" evidence="1">
    <location>
        <begin position="207"/>
        <end position="272"/>
    </location>
</feature>
<dbReference type="AlphaFoldDB" id="A0A9W9NK19"/>
<feature type="region of interest" description="Disordered" evidence="1">
    <location>
        <begin position="1"/>
        <end position="25"/>
    </location>
</feature>
<evidence type="ECO:0000313" key="4">
    <source>
        <dbReference type="Proteomes" id="UP001147733"/>
    </source>
</evidence>
<feature type="compositionally biased region" description="Polar residues" evidence="1">
    <location>
        <begin position="243"/>
        <end position="266"/>
    </location>
</feature>
<evidence type="ECO:0000313" key="3">
    <source>
        <dbReference type="EMBL" id="KAJ5221429.1"/>
    </source>
</evidence>
<feature type="compositionally biased region" description="Basic and acidic residues" evidence="1">
    <location>
        <begin position="302"/>
        <end position="315"/>
    </location>
</feature>
<dbReference type="Proteomes" id="UP001147733">
    <property type="component" value="Unassembled WGS sequence"/>
</dbReference>
<comment type="caution">
    <text evidence="3">The sequence shown here is derived from an EMBL/GenBank/DDBJ whole genome shotgun (WGS) entry which is preliminary data.</text>
</comment>
<dbReference type="GO" id="GO:0006355">
    <property type="term" value="P:regulation of DNA-templated transcription"/>
    <property type="evidence" value="ECO:0007669"/>
    <property type="project" value="TreeGrafter"/>
</dbReference>
<dbReference type="EMBL" id="JAPQKT010000009">
    <property type="protein sequence ID" value="KAJ5221429.1"/>
    <property type="molecule type" value="Genomic_DNA"/>
</dbReference>
<dbReference type="GO" id="GO:0005634">
    <property type="term" value="C:nucleus"/>
    <property type="evidence" value="ECO:0007669"/>
    <property type="project" value="TreeGrafter"/>
</dbReference>
<name>A0A9W9NK19_PENCI</name>
<dbReference type="InterPro" id="IPR009210">
    <property type="entry name" value="ASCC1"/>
</dbReference>
<dbReference type="OrthoDB" id="277832at2759"/>
<keyword evidence="4" id="KW-1185">Reference proteome</keyword>
<dbReference type="PANTHER" id="PTHR13360">
    <property type="entry name" value="ACTIVATING SIGNAL COINTEGRATOR 1 COMPLEX SUBUNIT 1"/>
    <property type="match status" value="1"/>
</dbReference>
<protein>
    <recommendedName>
        <fullName evidence="2">A-kinase anchor protein 7-like phosphoesterase domain-containing protein</fullName>
    </recommendedName>
</protein>
<feature type="region of interest" description="Disordered" evidence="1">
    <location>
        <begin position="296"/>
        <end position="315"/>
    </location>
</feature>
<reference evidence="3" key="1">
    <citation type="submission" date="2022-11" db="EMBL/GenBank/DDBJ databases">
        <authorList>
            <person name="Petersen C."/>
        </authorList>
    </citation>
    <scope>NUCLEOTIDE SEQUENCE</scope>
    <source>
        <strain evidence="3">IBT 23319</strain>
    </source>
</reference>
<dbReference type="GeneID" id="81388388"/>